<dbReference type="PRINTS" id="PR00176">
    <property type="entry name" value="NANEUSMPORT"/>
</dbReference>
<organism evidence="7 8">
    <name type="scientific">Staphylococcus felis</name>
    <dbReference type="NCBI Taxonomy" id="46127"/>
    <lineage>
        <taxon>Bacteria</taxon>
        <taxon>Bacillati</taxon>
        <taxon>Bacillota</taxon>
        <taxon>Bacilli</taxon>
        <taxon>Bacillales</taxon>
        <taxon>Staphylococcaceae</taxon>
        <taxon>Staphylococcus</taxon>
    </lineage>
</organism>
<evidence type="ECO:0000313" key="8">
    <source>
        <dbReference type="Proteomes" id="UP000256562"/>
    </source>
</evidence>
<feature type="transmembrane region" description="Helical" evidence="6">
    <location>
        <begin position="379"/>
        <end position="398"/>
    </location>
</feature>
<dbReference type="AlphaFoldDB" id="A0A3E0IMM1"/>
<feature type="transmembrane region" description="Helical" evidence="6">
    <location>
        <begin position="43"/>
        <end position="65"/>
    </location>
</feature>
<evidence type="ECO:0000256" key="5">
    <source>
        <dbReference type="ARBA" id="ARBA00023136"/>
    </source>
</evidence>
<dbReference type="OrthoDB" id="9762833at2"/>
<keyword evidence="2" id="KW-0813">Transport</keyword>
<sequence>MRKSKNTWSSQLAFIISSAGAAIGIGAIWKFPYMAGQFGGGLFLLSFLLFTFLIGVPLLISEFIIGRASGKNAVKAYDTLSPTPFWKITGRLGVVGCFLLLSFYSVVGGWILIYSYLGVTNNIISQNNNYETLFNDIIGNSYIVLLGVFIFIILNMVVLYFGVKKGIEKVSKVLFPTMLMIFIILVVKALTLSDAGKGLEFFFGIHPEKFSTEGLLYALGQSFFSLAVGFSCMVTYSSYLSKKENIPRAAVSVATMNIIVSILAGVTIFPIVYSFNFEPTAGPGLLFIVLPSIFSKMAFGSLFLAAFLLLFLFATLTSSFSLFEVIIAAFNPRDKGRGKIVFIIGLIVFLSTIPASLSFGTLSHVTVAGKSIFDATDYLVSNILLPIGCLLISLFVSFRMDKAMILEEFTNNHTKSMIYFKIWKFLVRYIVPVLIIIVMLFSL</sequence>
<dbReference type="CDD" id="cd10336">
    <property type="entry name" value="SLC6sbd_Tyt1-Like"/>
    <property type="match status" value="1"/>
</dbReference>
<dbReference type="RefSeq" id="WP_116094912.1">
    <property type="nucleotide sequence ID" value="NZ_QKXN01000155.1"/>
</dbReference>
<dbReference type="GO" id="GO:0016020">
    <property type="term" value="C:membrane"/>
    <property type="evidence" value="ECO:0007669"/>
    <property type="project" value="UniProtKB-SubCell"/>
</dbReference>
<gene>
    <name evidence="7" type="ORF">DOS83_10145</name>
</gene>
<evidence type="ECO:0000256" key="2">
    <source>
        <dbReference type="ARBA" id="ARBA00022448"/>
    </source>
</evidence>
<dbReference type="PROSITE" id="PS50267">
    <property type="entry name" value="NA_NEUROTRAN_SYMP_3"/>
    <property type="match status" value="1"/>
</dbReference>
<comment type="subcellular location">
    <subcellularLocation>
        <location evidence="1">Membrane</location>
        <topology evidence="1">Multi-pass membrane protein</topology>
    </subcellularLocation>
</comment>
<feature type="transmembrane region" description="Helical" evidence="6">
    <location>
        <begin position="215"/>
        <end position="237"/>
    </location>
</feature>
<feature type="transmembrane region" description="Helical" evidence="6">
    <location>
        <begin position="425"/>
        <end position="442"/>
    </location>
</feature>
<feature type="transmembrane region" description="Helical" evidence="6">
    <location>
        <begin position="302"/>
        <end position="328"/>
    </location>
</feature>
<reference evidence="7 8" key="1">
    <citation type="journal article" date="2018" name="Vet. Microbiol.">
        <title>Characterisation of Staphylococcus felis isolated from cats using whole genome sequencing.</title>
        <authorList>
            <person name="Worthing K."/>
            <person name="Pang S."/>
            <person name="Trott D.J."/>
            <person name="Abraham S."/>
            <person name="Coombs G.W."/>
            <person name="Jordan D."/>
            <person name="McIntyre L."/>
            <person name="Davies M.R."/>
            <person name="Norris J."/>
        </authorList>
    </citation>
    <scope>NUCLEOTIDE SEQUENCE [LARGE SCALE GENOMIC DNA]</scope>
    <source>
        <strain evidence="7 8">F9</strain>
    </source>
</reference>
<dbReference type="Pfam" id="PF00209">
    <property type="entry name" value="SNF"/>
    <property type="match status" value="2"/>
</dbReference>
<keyword evidence="5 6" id="KW-0472">Membrane</keyword>
<dbReference type="NCBIfam" id="NF037979">
    <property type="entry name" value="Na_transp"/>
    <property type="match status" value="1"/>
</dbReference>
<dbReference type="InterPro" id="IPR000175">
    <property type="entry name" value="Na/ntran_symport"/>
</dbReference>
<keyword evidence="4 6" id="KW-1133">Transmembrane helix</keyword>
<comment type="caution">
    <text evidence="7">The sequence shown here is derived from an EMBL/GenBank/DDBJ whole genome shotgun (WGS) entry which is preliminary data.</text>
</comment>
<name>A0A3E0IMM1_9STAP</name>
<feature type="transmembrane region" description="Helical" evidence="6">
    <location>
        <begin position="137"/>
        <end position="161"/>
    </location>
</feature>
<dbReference type="Proteomes" id="UP000256562">
    <property type="component" value="Unassembled WGS sequence"/>
</dbReference>
<feature type="transmembrane region" description="Helical" evidence="6">
    <location>
        <begin position="173"/>
        <end position="195"/>
    </location>
</feature>
<feature type="transmembrane region" description="Helical" evidence="6">
    <location>
        <begin position="340"/>
        <end position="359"/>
    </location>
</feature>
<evidence type="ECO:0000256" key="1">
    <source>
        <dbReference type="ARBA" id="ARBA00004141"/>
    </source>
</evidence>
<dbReference type="PANTHER" id="PTHR42948:SF1">
    <property type="entry name" value="TRANSPORTER"/>
    <property type="match status" value="1"/>
</dbReference>
<dbReference type="InterPro" id="IPR037272">
    <property type="entry name" value="SNS_sf"/>
</dbReference>
<feature type="transmembrane region" description="Helical" evidence="6">
    <location>
        <begin position="12"/>
        <end position="31"/>
    </location>
</feature>
<feature type="transmembrane region" description="Helical" evidence="6">
    <location>
        <begin position="249"/>
        <end position="273"/>
    </location>
</feature>
<proteinExistence type="predicted"/>
<feature type="transmembrane region" description="Helical" evidence="6">
    <location>
        <begin position="92"/>
        <end position="117"/>
    </location>
</feature>
<evidence type="ECO:0000256" key="6">
    <source>
        <dbReference type="SAM" id="Phobius"/>
    </source>
</evidence>
<keyword evidence="3 6" id="KW-0812">Transmembrane</keyword>
<dbReference type="PANTHER" id="PTHR42948">
    <property type="entry name" value="TRANSPORTER"/>
    <property type="match status" value="1"/>
</dbReference>
<evidence type="ECO:0000256" key="3">
    <source>
        <dbReference type="ARBA" id="ARBA00022692"/>
    </source>
</evidence>
<dbReference type="InterPro" id="IPR047218">
    <property type="entry name" value="YocR/YhdH-like"/>
</dbReference>
<evidence type="ECO:0000313" key="7">
    <source>
        <dbReference type="EMBL" id="REH92628.1"/>
    </source>
</evidence>
<protein>
    <recommendedName>
        <fullName evidence="9">Sodium-dependent transporter</fullName>
    </recommendedName>
</protein>
<evidence type="ECO:0000256" key="4">
    <source>
        <dbReference type="ARBA" id="ARBA00022989"/>
    </source>
</evidence>
<dbReference type="EMBL" id="QKXQ01000466">
    <property type="protein sequence ID" value="REH92628.1"/>
    <property type="molecule type" value="Genomic_DNA"/>
</dbReference>
<evidence type="ECO:0008006" key="9">
    <source>
        <dbReference type="Google" id="ProtNLM"/>
    </source>
</evidence>
<dbReference type="SUPFAM" id="SSF161070">
    <property type="entry name" value="SNF-like"/>
    <property type="match status" value="1"/>
</dbReference>
<accession>A0A3E0IMM1</accession>